<protein>
    <submittedName>
        <fullName evidence="1">Uncharacterized protein</fullName>
    </submittedName>
</protein>
<dbReference type="Proteomes" id="UP000248616">
    <property type="component" value="Unassembled WGS sequence"/>
</dbReference>
<dbReference type="OrthoDB" id="8094129at2"/>
<evidence type="ECO:0000313" key="1">
    <source>
        <dbReference type="EMBL" id="PZV36629.1"/>
    </source>
</evidence>
<dbReference type="AlphaFoldDB" id="A0A2W7CSD7"/>
<proteinExistence type="predicted"/>
<name>A0A2W7CSD7_9HYPH</name>
<gene>
    <name evidence="1" type="ORF">B5V02_20685</name>
</gene>
<evidence type="ECO:0000313" key="2">
    <source>
        <dbReference type="Proteomes" id="UP000248616"/>
    </source>
</evidence>
<keyword evidence="2" id="KW-1185">Reference proteome</keyword>
<dbReference type="RefSeq" id="WP_146606116.1">
    <property type="nucleotide sequence ID" value="NZ_MZXV01000044.1"/>
</dbReference>
<dbReference type="EMBL" id="MZXV01000044">
    <property type="protein sequence ID" value="PZV36629.1"/>
    <property type="molecule type" value="Genomic_DNA"/>
</dbReference>
<organism evidence="1 2">
    <name type="scientific">Mesorhizobium kowhaii</name>
    <dbReference type="NCBI Taxonomy" id="1300272"/>
    <lineage>
        <taxon>Bacteria</taxon>
        <taxon>Pseudomonadati</taxon>
        <taxon>Pseudomonadota</taxon>
        <taxon>Alphaproteobacteria</taxon>
        <taxon>Hyphomicrobiales</taxon>
        <taxon>Phyllobacteriaceae</taxon>
        <taxon>Mesorhizobium</taxon>
    </lineage>
</organism>
<accession>A0A2W7CSD7</accession>
<reference evidence="2" key="1">
    <citation type="submission" date="2017-03" db="EMBL/GenBank/DDBJ databases">
        <authorList>
            <person name="Safronova V.I."/>
            <person name="Sazanova A.L."/>
            <person name="Chirak E.R."/>
        </authorList>
    </citation>
    <scope>NUCLEOTIDE SEQUENCE [LARGE SCALE GENOMIC DNA]</scope>
    <source>
        <strain evidence="2">Ach-343</strain>
    </source>
</reference>
<sequence>MPQKTLADTLAARETIYVNCGHPMCCKSIKLDIQALIDRLGPDHGSMHWDLVGLFGCSDCKAAGRDQRPDVLRMHPRLRRATAGPESRLEADIR</sequence>
<comment type="caution">
    <text evidence="1">The sequence shown here is derived from an EMBL/GenBank/DDBJ whole genome shotgun (WGS) entry which is preliminary data.</text>
</comment>